<evidence type="ECO:0000256" key="4">
    <source>
        <dbReference type="ARBA" id="ARBA00022737"/>
    </source>
</evidence>
<dbReference type="Pfam" id="PF00094">
    <property type="entry name" value="VWD"/>
    <property type="match status" value="4"/>
</dbReference>
<comment type="subcellular location">
    <subcellularLocation>
        <location evidence="1">Secreted</location>
    </subcellularLocation>
</comment>
<feature type="region of interest" description="Disordered" evidence="9">
    <location>
        <begin position="1190"/>
        <end position="1233"/>
    </location>
</feature>
<dbReference type="Pfam" id="PF08742">
    <property type="entry name" value="C8"/>
    <property type="match status" value="4"/>
</dbReference>
<evidence type="ECO:0000256" key="10">
    <source>
        <dbReference type="SAM" id="SignalP"/>
    </source>
</evidence>
<dbReference type="GO" id="GO:0005576">
    <property type="term" value="C:extracellular region"/>
    <property type="evidence" value="ECO:0007669"/>
    <property type="project" value="UniProtKB-SubCell"/>
</dbReference>
<evidence type="ECO:0000256" key="9">
    <source>
        <dbReference type="SAM" id="MobiDB-lite"/>
    </source>
</evidence>
<feature type="compositionally biased region" description="Low complexity" evidence="9">
    <location>
        <begin position="1803"/>
        <end position="1874"/>
    </location>
</feature>
<dbReference type="Pfam" id="PF01826">
    <property type="entry name" value="TIL"/>
    <property type="match status" value="1"/>
</dbReference>
<feature type="domain" description="VWFD" evidence="13">
    <location>
        <begin position="31"/>
        <end position="201"/>
    </location>
</feature>
<dbReference type="PROSITE" id="PS01225">
    <property type="entry name" value="CTCK_2"/>
    <property type="match status" value="1"/>
</dbReference>
<dbReference type="InterPro" id="IPR001846">
    <property type="entry name" value="VWF_type-D"/>
</dbReference>
<dbReference type="InterPro" id="IPR014853">
    <property type="entry name" value="VWF/SSPO/ZAN-like_Cys-rich_dom"/>
</dbReference>
<dbReference type="Pfam" id="PF13330">
    <property type="entry name" value="Mucin2_WxxW"/>
    <property type="match status" value="1"/>
</dbReference>
<dbReference type="SMART" id="SM00041">
    <property type="entry name" value="CT"/>
    <property type="match status" value="1"/>
</dbReference>
<dbReference type="SUPFAM" id="SSF57567">
    <property type="entry name" value="Serine protease inhibitors"/>
    <property type="match status" value="3"/>
</dbReference>
<evidence type="ECO:0000256" key="7">
    <source>
        <dbReference type="ARBA" id="ARBA00023180"/>
    </source>
</evidence>
<evidence type="ECO:0000256" key="1">
    <source>
        <dbReference type="ARBA" id="ARBA00004613"/>
    </source>
</evidence>
<feature type="compositionally biased region" description="Low complexity" evidence="9">
    <location>
        <begin position="1309"/>
        <end position="1474"/>
    </location>
</feature>
<dbReference type="InterPro" id="IPR002919">
    <property type="entry name" value="TIL_dom"/>
</dbReference>
<dbReference type="Pfam" id="PF25962">
    <property type="entry name" value="TIL_OTOGL_Mucin"/>
    <property type="match status" value="1"/>
</dbReference>
<dbReference type="SMART" id="SM00214">
    <property type="entry name" value="VWC"/>
    <property type="match status" value="2"/>
</dbReference>
<dbReference type="CDD" id="cd19941">
    <property type="entry name" value="TIL"/>
    <property type="match status" value="2"/>
</dbReference>
<feature type="chain" id="PRO_5034044771" description="Mucin-2-like" evidence="10">
    <location>
        <begin position="27"/>
        <end position="2699"/>
    </location>
</feature>
<feature type="disulfide bond" evidence="8">
    <location>
        <begin position="2617"/>
        <end position="2671"/>
    </location>
</feature>
<dbReference type="PROSITE" id="PS01185">
    <property type="entry name" value="CTCK_1"/>
    <property type="match status" value="1"/>
</dbReference>
<comment type="caution">
    <text evidence="8">Lacks conserved residue(s) required for the propagation of feature annotation.</text>
</comment>
<evidence type="ECO:0000256" key="6">
    <source>
        <dbReference type="ARBA" id="ARBA00023157"/>
    </source>
</evidence>
<sequence length="2699" mass="294054">GGAVCGCVSLLCLLLSLMYKPGLVIRNHVSSICSTWGREHFKTFDGDVYQFPAMCEYNLASDCHESYQEFSVHMRRREQDGNPTVSYVVVTINDLSFILSKSLVTVNDLPIKMPYYNAGVQVERNAVYIKLHSKVGITVMWNGDDAVMVELDREYANRTCGLCGDFNGVSVLNEFIHDGRKISPIEFGNKQKVHRPDEDCEDPYEEDYESLDAGNSWNSCAKLIDPEPYIQACVLDLCGCTNNTSDFCVCSTLSEFSRQCSHAGGQPPNWRKPQFCAKQCPFNMVYEESGSPCMDTCTHRDTSSLCEDHKMDGCFCPHGTVLDDISKRGCIVQSECQCKHVKVYNSGDVYRQDRAECTCLEGRWACKSLNTPATCSIEEGSHVTTFDGKSFTFHGDCYYTLAKDAASPKFTLLVQLAPCANQEFDTCLKTLKILLNNDRNNVLTFTSDGKVQQNTQTISNIHIFHASSFHILLQTSFGLQIQVQHVPVMQVYVSLEQSYRAKTRGLCGNYNMVLSDDMKTPQGIVEGTAVPFSNSWKANLMCRDRAERLDDPCSLSRYAKHWCTLLLSSNNTFAQCRSVVDPEMYYKRCIYASCNCEKSEACLCAVFSSYARACASKGVFLTNWRDNVCEKYTRSCPASQTFSYKHQRCQLTCRSLGSKQQSCTSDFLPMDGCSCSEGLYLNEKGICVSMAKCPCYHNDMYIKPGKSINIKDEHCVCTNGILHCHSWRVRTSSMSFFFPSPQLRHTFDLTDCESGCRCPKGLIEDGKDSCVKENECPCQHNGRLYAPGAQITNQCNNCTCKGGTWECTEIKCQGTCIIYGSGHYSTFDQQTYEFQGDCAYIAVKNNCGNKTVENNFGVTTENVKCGSTGTTCSKSVRIQLGRIEVKLAKGKYEVEDLGHGPEILYQIRTVGLYLVVESAIGLAVIWDRKTTVRIMLEPQHSGDVCGLCGDFDGDGQNDFTTQGQLVVSNPIEFSNSWKVSSSCPDVESNVDPCKVSPSRHHWAKMMCSIITGEKFKDCHNKVDSLPFYDNCVRDACACDTGGDCECLCTAVAAYAQACNEADVCVAWRTPDICPVFCDYYNSPGECKWHYNPCHTPCYKTCLNPEGICYNPLPCLEGCYPVCPEDKPIFDEENQICVEECKGCFYNGTKYEENDIIYNVTDNYGMCYYAICKNTTVIFGNYTWPTMTTQSTTLPTKPPTTTAGPTTTTKSTTKPPTTTEEQSTTKSTTPQTTLTSNITDSGLTICKTPKEIECRATLYPEIDFDQFVEETGQVVTCNVGIGLICRKEDQRRRKCLNYEIRVCCEVDSCPTTSHSTPSTTPRTTKGTTTTTTTKPTEPPTTTSGPTTTTPTKPPTTTKEPNTQSTTLPTKPPTTTAGKPPTTTAGPTTTTKSTTLPTKPPTTTAGPTTTTKSTTLPTEPPTTTAGPTTTEKSTTLPTEPPTTTAGPTTTTKSTTLPTEPPTTTAGPTMTTKYTTLPTPPPTTTAGPTTTTKSTTLPTEPPTTTAGPTTTEKSTTTPSKPPTTTAGLTTTTKSTTLPTEPPTTTAGPTTTTKSTTLPTEPPTRTAGPTTTEKSTTLPTEPPTTTAGPTTTTKSTTLPTEPPTTTAGPTTTTKSTTLPTPPPTTTAGPTTTEKTTTLPTEPPTTTAGPTTTTKSTTLPTEPPTTTAGPTTTEKTTTLPTEPPTTTAGPTTTEKSTTTPSKPPTTTAGPTTTTKSTTLPTEPPTTTAGPTTTTKSTTLQTKRPTTTAGPTTTEKSTTTPTKPPTTMAGPTTTTKSTTLPTEPPTTTAGPTTITKSTTLPTKPPTTTPGPTTTEKSTTTPSKPPTTTAGPTTTTKSTTLPTEPPTTTAGPTTTTKSTTLPTEPPTTTAGPTTTEKSTTLPTPPPTTTAGPTTTTKSTTLPTEPPTTTAGPTTTEKSTTTPSKPPTTTAGLTTTTKSTTLPTEPPTTTAGPTTTTKSTTLPTEPPTTTAGPTTTTKSTTLPTEPPTTTAGPTTTTKSTTLPTEPPTRTQNETFFLCNCTMAKCIENNTIEIVPYECPPLEIITCTNGKKPVLVYDEYHCCQHYVCDCVCEGWGDPHYITFDGLFYSYQGNCTYVLMEEILPKHNLKIYIDNVFCDPTEDVSCPRSLIITYNSQAVALKNGKRLKLPYSQDGVKIIDSGINLVLEIPRFNVVIMFGITGFTVTLPYQYFGKNTQGHCGTCTNNTSDDCMLPGGQLIESCAVMADYWPAKDIYQPSCEKPALLPTEKPEIINPEPCNPDSICNMLKSSVFAECHPYVSPDNFYRGCVFDSCHVSNPAVDCTSLQTYASACAQAGICLQWRNHTTLCKIMNITTEGCFCPDGMKRFNKESGVCVEKCGCLDPEGIPREVNEKFDYRCQNCICEESTRTVNCEPKVCPEPPKANCTGPGFVLVSQTNPSDSCCLAYTCRKTFSIRTLSNYNFPLSFYFLDPKKVCVHNQTEYHVSKKLECEDDVSDNFSKYHFYLLKNCIDLTTKLCSFSQGYEYVELASDECCGKCVQTHCYRSVLMNVCVHLTALQQGETWSPPEDKCEHFTCVKRGEILTAISSHILCPPFEQSNCQPETIQTAANGCCKICVEREKACKLISMKTLVSYKGCQSYNLIDIPYCEGSCNTVARYSEAAASMQHKCSCCKEMRYTIRSIDLHCLNGDVVPYNYIHVEECACDNTDCTKAAGKSPRRRRSFTLLLSLS</sequence>
<feature type="domain" description="VWFD" evidence="13">
    <location>
        <begin position="2061"/>
        <end position="2230"/>
    </location>
</feature>
<dbReference type="InterPro" id="IPR025155">
    <property type="entry name" value="WxxW_domain"/>
</dbReference>
<feature type="disulfide bond" evidence="8">
    <location>
        <begin position="2621"/>
        <end position="2673"/>
    </location>
</feature>
<proteinExistence type="predicted"/>
<dbReference type="PANTHER" id="PTHR11339:SF371">
    <property type="entry name" value="MUCIN-2"/>
    <property type="match status" value="1"/>
</dbReference>
<feature type="compositionally biased region" description="Low complexity" evidence="9">
    <location>
        <begin position="1565"/>
        <end position="1614"/>
    </location>
</feature>
<feature type="domain" description="VWFD" evidence="13">
    <location>
        <begin position="814"/>
        <end position="984"/>
    </location>
</feature>
<feature type="region of interest" description="Disordered" evidence="9">
    <location>
        <begin position="1308"/>
        <end position="2000"/>
    </location>
</feature>
<keyword evidence="5" id="KW-0186">Copper</keyword>
<protein>
    <recommendedName>
        <fullName evidence="16">Mucin-2-like</fullName>
    </recommendedName>
</protein>
<evidence type="ECO:0000313" key="15">
    <source>
        <dbReference type="Proteomes" id="UP000694558"/>
    </source>
</evidence>
<keyword evidence="4" id="KW-0677">Repeat</keyword>
<dbReference type="PROSITE" id="PS50184">
    <property type="entry name" value="VWFC_2"/>
    <property type="match status" value="1"/>
</dbReference>
<evidence type="ECO:0000256" key="3">
    <source>
        <dbReference type="ARBA" id="ARBA00022729"/>
    </source>
</evidence>
<evidence type="ECO:0000256" key="5">
    <source>
        <dbReference type="ARBA" id="ARBA00023008"/>
    </source>
</evidence>
<feature type="domain" description="VWFC" evidence="12">
    <location>
        <begin position="2350"/>
        <end position="2419"/>
    </location>
</feature>
<dbReference type="InterPro" id="IPR058753">
    <property type="entry name" value="TIL_OTOGL_Mucin"/>
</dbReference>
<dbReference type="Gene3D" id="2.10.25.10">
    <property type="entry name" value="Laminin"/>
    <property type="match status" value="2"/>
</dbReference>
<keyword evidence="7" id="KW-0325">Glycoprotein</keyword>
<keyword evidence="3 10" id="KW-0732">Signal</keyword>
<feature type="domain" description="CTCK" evidence="11">
    <location>
        <begin position="2585"/>
        <end position="2679"/>
    </location>
</feature>
<reference evidence="14" key="2">
    <citation type="submission" date="2025-08" db="UniProtKB">
        <authorList>
            <consortium name="Ensembl"/>
        </authorList>
    </citation>
    <scope>IDENTIFICATION</scope>
</reference>
<name>A0A8D3E3B1_SCOMX</name>
<evidence type="ECO:0000313" key="14">
    <source>
        <dbReference type="Ensembl" id="ENSSMAP00000066270.1"/>
    </source>
</evidence>
<dbReference type="SMART" id="SM00215">
    <property type="entry name" value="VWC_out"/>
    <property type="match status" value="2"/>
</dbReference>
<dbReference type="SUPFAM" id="SSF57603">
    <property type="entry name" value="FnI-like domain"/>
    <property type="match status" value="1"/>
</dbReference>
<dbReference type="SMART" id="SM00832">
    <property type="entry name" value="C8"/>
    <property type="match status" value="4"/>
</dbReference>
<dbReference type="GeneTree" id="ENSGT00940000164871"/>
<feature type="signal peptide" evidence="10">
    <location>
        <begin position="1"/>
        <end position="26"/>
    </location>
</feature>
<dbReference type="Ensembl" id="ENSSMAT00000081683.1">
    <property type="protein sequence ID" value="ENSSMAP00000066270.1"/>
    <property type="gene ID" value="ENSSMAG00000012613.2"/>
</dbReference>
<dbReference type="InterPro" id="IPR006207">
    <property type="entry name" value="Cys_knot_C"/>
</dbReference>
<dbReference type="FunFam" id="2.10.25.10:FF:000153">
    <property type="entry name" value="MUC5B isoform 1"/>
    <property type="match status" value="1"/>
</dbReference>
<dbReference type="FunFam" id="2.10.25.10:FF:000674">
    <property type="entry name" value="Mucin-2"/>
    <property type="match status" value="1"/>
</dbReference>
<evidence type="ECO:0000256" key="8">
    <source>
        <dbReference type="PROSITE-ProRule" id="PRU00039"/>
    </source>
</evidence>
<dbReference type="PROSITE" id="PS51233">
    <property type="entry name" value="VWFD"/>
    <property type="match status" value="4"/>
</dbReference>
<dbReference type="InterPro" id="IPR050780">
    <property type="entry name" value="Mucin_vWF_Thrombospondin_sf"/>
</dbReference>
<feature type="disulfide bond" evidence="8">
    <location>
        <begin position="2606"/>
        <end position="2655"/>
    </location>
</feature>
<dbReference type="InterPro" id="IPR036084">
    <property type="entry name" value="Ser_inhib-like_sf"/>
</dbReference>
<evidence type="ECO:0008006" key="16">
    <source>
        <dbReference type="Google" id="ProtNLM"/>
    </source>
</evidence>
<accession>A0A8D3E3B1</accession>
<keyword evidence="2" id="KW-0964">Secreted</keyword>
<dbReference type="InterPro" id="IPR001007">
    <property type="entry name" value="VWF_dom"/>
</dbReference>
<reference evidence="14" key="1">
    <citation type="submission" date="2023-05" db="EMBL/GenBank/DDBJ databases">
        <title>High-quality long-read genome of Scophthalmus maximus.</title>
        <authorList>
            <person name="Lien S."/>
            <person name="Martinez P."/>
        </authorList>
    </citation>
    <scope>NUCLEOTIDE SEQUENCE [LARGE SCALE GENOMIC DNA]</scope>
</reference>
<feature type="domain" description="VWFD" evidence="13">
    <location>
        <begin position="373"/>
        <end position="543"/>
    </location>
</feature>
<evidence type="ECO:0000259" key="12">
    <source>
        <dbReference type="PROSITE" id="PS50184"/>
    </source>
</evidence>
<dbReference type="SMART" id="SM00216">
    <property type="entry name" value="VWD"/>
    <property type="match status" value="4"/>
</dbReference>
<feature type="compositionally biased region" description="Low complexity" evidence="9">
    <location>
        <begin position="1481"/>
        <end position="1555"/>
    </location>
</feature>
<evidence type="ECO:0000259" key="13">
    <source>
        <dbReference type="PROSITE" id="PS51233"/>
    </source>
</evidence>
<keyword evidence="6 8" id="KW-1015">Disulfide bond</keyword>
<evidence type="ECO:0000259" key="11">
    <source>
        <dbReference type="PROSITE" id="PS01225"/>
    </source>
</evidence>
<feature type="compositionally biased region" description="Low complexity" evidence="9">
    <location>
        <begin position="1621"/>
        <end position="1795"/>
    </location>
</feature>
<organism evidence="14 15">
    <name type="scientific">Scophthalmus maximus</name>
    <name type="common">Turbot</name>
    <name type="synonym">Psetta maxima</name>
    <dbReference type="NCBI Taxonomy" id="52904"/>
    <lineage>
        <taxon>Eukaryota</taxon>
        <taxon>Metazoa</taxon>
        <taxon>Chordata</taxon>
        <taxon>Craniata</taxon>
        <taxon>Vertebrata</taxon>
        <taxon>Euteleostomi</taxon>
        <taxon>Actinopterygii</taxon>
        <taxon>Neopterygii</taxon>
        <taxon>Teleostei</taxon>
        <taxon>Neoteleostei</taxon>
        <taxon>Acanthomorphata</taxon>
        <taxon>Carangaria</taxon>
        <taxon>Pleuronectiformes</taxon>
        <taxon>Pleuronectoidei</taxon>
        <taxon>Scophthalmidae</taxon>
        <taxon>Scophthalmus</taxon>
    </lineage>
</organism>
<dbReference type="Pfam" id="PF23244">
    <property type="entry name" value="VWF"/>
    <property type="match status" value="1"/>
</dbReference>
<dbReference type="PANTHER" id="PTHR11339">
    <property type="entry name" value="EXTRACELLULAR MATRIX GLYCOPROTEIN RELATED"/>
    <property type="match status" value="1"/>
</dbReference>
<feature type="compositionally biased region" description="Low complexity" evidence="9">
    <location>
        <begin position="1881"/>
        <end position="1995"/>
    </location>
</feature>
<dbReference type="Proteomes" id="UP000694558">
    <property type="component" value="Chromosome 10"/>
</dbReference>
<evidence type="ECO:0000256" key="2">
    <source>
        <dbReference type="ARBA" id="ARBA00022525"/>
    </source>
</evidence>